<dbReference type="Proteomes" id="UP000321723">
    <property type="component" value="Unassembled WGS sequence"/>
</dbReference>
<evidence type="ECO:0000256" key="4">
    <source>
        <dbReference type="ARBA" id="ARBA00022989"/>
    </source>
</evidence>
<dbReference type="InterPro" id="IPR051401">
    <property type="entry name" value="GtrA_CellWall_Glycosyl"/>
</dbReference>
<keyword evidence="3 7" id="KW-0812">Transmembrane</keyword>
<evidence type="ECO:0000313" key="10">
    <source>
        <dbReference type="EMBL" id="MBB5473986.1"/>
    </source>
</evidence>
<comment type="similarity">
    <text evidence="2">Belongs to the GtrA family.</text>
</comment>
<evidence type="ECO:0000256" key="2">
    <source>
        <dbReference type="ARBA" id="ARBA00009399"/>
    </source>
</evidence>
<keyword evidence="5 7" id="KW-0472">Membrane</keyword>
<reference evidence="9 11" key="1">
    <citation type="submission" date="2019-07" db="EMBL/GenBank/DDBJ databases">
        <title>Whole genome shotgun sequence of Cellulomonas hominis NBRC 16055.</title>
        <authorList>
            <person name="Hosoyama A."/>
            <person name="Uohara A."/>
            <person name="Ohji S."/>
            <person name="Ichikawa N."/>
        </authorList>
    </citation>
    <scope>NUCLEOTIDE SEQUENCE [LARGE SCALE GENOMIC DNA]</scope>
    <source>
        <strain evidence="9 11">NBRC 16055</strain>
    </source>
</reference>
<keyword evidence="11" id="KW-1185">Reference proteome</keyword>
<feature type="transmembrane region" description="Helical" evidence="7">
    <location>
        <begin position="137"/>
        <end position="157"/>
    </location>
</feature>
<sequence>MPVSPAPGGVLDTPGTGPGRGLRDRLRAPLRARVLELARFGSVGTVAFVVDMGSYNLLRFGPADLLHDKPLTARVVAVALATLVSWLGNRHWTFADQRSHRRGRELALFTVINLLGIAATVGTLAFSHYVLGRSGPFADNVANLVGIALGTVVRYVGYKLWVFTGPSGPPTALAQVGHSARHAVELREGPDRGT</sequence>
<dbReference type="AlphaFoldDB" id="A0A511FGM0"/>
<feature type="transmembrane region" description="Helical" evidence="7">
    <location>
        <begin position="70"/>
        <end position="88"/>
    </location>
</feature>
<proteinExistence type="inferred from homology"/>
<gene>
    <name evidence="9" type="ORF">CHO01_34860</name>
    <name evidence="10" type="ORF">HNR08_002722</name>
</gene>
<evidence type="ECO:0000256" key="5">
    <source>
        <dbReference type="ARBA" id="ARBA00023136"/>
    </source>
</evidence>
<dbReference type="Pfam" id="PF04138">
    <property type="entry name" value="GtrA_DPMS_TM"/>
    <property type="match status" value="1"/>
</dbReference>
<organism evidence="9 11">
    <name type="scientific">Cellulomonas hominis</name>
    <dbReference type="NCBI Taxonomy" id="156981"/>
    <lineage>
        <taxon>Bacteria</taxon>
        <taxon>Bacillati</taxon>
        <taxon>Actinomycetota</taxon>
        <taxon>Actinomycetes</taxon>
        <taxon>Micrococcales</taxon>
        <taxon>Cellulomonadaceae</taxon>
        <taxon>Cellulomonas</taxon>
    </lineage>
</organism>
<protein>
    <submittedName>
        <fullName evidence="10">Putative flippase GtrA</fullName>
    </submittedName>
</protein>
<evidence type="ECO:0000256" key="3">
    <source>
        <dbReference type="ARBA" id="ARBA00022692"/>
    </source>
</evidence>
<evidence type="ECO:0000256" key="6">
    <source>
        <dbReference type="SAM" id="MobiDB-lite"/>
    </source>
</evidence>
<name>A0A511FGM0_9CELL</name>
<evidence type="ECO:0000256" key="7">
    <source>
        <dbReference type="SAM" id="Phobius"/>
    </source>
</evidence>
<reference evidence="10 12" key="2">
    <citation type="submission" date="2020-08" db="EMBL/GenBank/DDBJ databases">
        <title>Sequencing the genomes of 1000 actinobacteria strains.</title>
        <authorList>
            <person name="Klenk H.-P."/>
        </authorList>
    </citation>
    <scope>NUCLEOTIDE SEQUENCE [LARGE SCALE GENOMIC DNA]</scope>
    <source>
        <strain evidence="10 12">DSM 9581</strain>
    </source>
</reference>
<dbReference type="RefSeq" id="WP_246803176.1">
    <property type="nucleotide sequence ID" value="NZ_BJVQ01000076.1"/>
</dbReference>
<comment type="caution">
    <text evidence="9">The sequence shown here is derived from an EMBL/GenBank/DDBJ whole genome shotgun (WGS) entry which is preliminary data.</text>
</comment>
<comment type="subcellular location">
    <subcellularLocation>
        <location evidence="1">Membrane</location>
        <topology evidence="1">Multi-pass membrane protein</topology>
    </subcellularLocation>
</comment>
<feature type="transmembrane region" description="Helical" evidence="7">
    <location>
        <begin position="108"/>
        <end position="131"/>
    </location>
</feature>
<dbReference type="PANTHER" id="PTHR38459">
    <property type="entry name" value="PROPHAGE BACTOPRENOL-LINKED GLUCOSE TRANSLOCASE HOMOLOG"/>
    <property type="match status" value="1"/>
</dbReference>
<evidence type="ECO:0000259" key="8">
    <source>
        <dbReference type="Pfam" id="PF04138"/>
    </source>
</evidence>
<dbReference type="EMBL" id="BJVQ01000076">
    <property type="protein sequence ID" value="GEL48370.1"/>
    <property type="molecule type" value="Genomic_DNA"/>
</dbReference>
<dbReference type="Proteomes" id="UP000564629">
    <property type="component" value="Unassembled WGS sequence"/>
</dbReference>
<feature type="region of interest" description="Disordered" evidence="6">
    <location>
        <begin position="1"/>
        <end position="23"/>
    </location>
</feature>
<dbReference type="GO" id="GO:0000271">
    <property type="term" value="P:polysaccharide biosynthetic process"/>
    <property type="evidence" value="ECO:0007669"/>
    <property type="project" value="InterPro"/>
</dbReference>
<evidence type="ECO:0000313" key="12">
    <source>
        <dbReference type="Proteomes" id="UP000564629"/>
    </source>
</evidence>
<dbReference type="PANTHER" id="PTHR38459:SF1">
    <property type="entry name" value="PROPHAGE BACTOPRENOL-LINKED GLUCOSE TRANSLOCASE HOMOLOG"/>
    <property type="match status" value="1"/>
</dbReference>
<feature type="domain" description="GtrA/DPMS transmembrane" evidence="8">
    <location>
        <begin position="39"/>
        <end position="163"/>
    </location>
</feature>
<evidence type="ECO:0000313" key="9">
    <source>
        <dbReference type="EMBL" id="GEL48370.1"/>
    </source>
</evidence>
<dbReference type="GO" id="GO:0005886">
    <property type="term" value="C:plasma membrane"/>
    <property type="evidence" value="ECO:0007669"/>
    <property type="project" value="TreeGrafter"/>
</dbReference>
<dbReference type="EMBL" id="JACHDN010000001">
    <property type="protein sequence ID" value="MBB5473986.1"/>
    <property type="molecule type" value="Genomic_DNA"/>
</dbReference>
<dbReference type="InterPro" id="IPR007267">
    <property type="entry name" value="GtrA_DPMS_TM"/>
</dbReference>
<evidence type="ECO:0000256" key="1">
    <source>
        <dbReference type="ARBA" id="ARBA00004141"/>
    </source>
</evidence>
<evidence type="ECO:0000313" key="11">
    <source>
        <dbReference type="Proteomes" id="UP000321723"/>
    </source>
</evidence>
<accession>A0A511FGM0</accession>
<keyword evidence="4 7" id="KW-1133">Transmembrane helix</keyword>